<feature type="region of interest" description="Disordered" evidence="1">
    <location>
        <begin position="15"/>
        <end position="39"/>
    </location>
</feature>
<evidence type="ECO:0000313" key="2">
    <source>
        <dbReference type="EMBL" id="OAA78914.1"/>
    </source>
</evidence>
<proteinExistence type="predicted"/>
<reference evidence="2 3" key="1">
    <citation type="journal article" date="2016" name="Genome Biol. Evol.">
        <title>Divergent and convergent evolution of fungal pathogenicity.</title>
        <authorList>
            <person name="Shang Y."/>
            <person name="Xiao G."/>
            <person name="Zheng P."/>
            <person name="Cen K."/>
            <person name="Zhan S."/>
            <person name="Wang C."/>
        </authorList>
    </citation>
    <scope>NUCLEOTIDE SEQUENCE [LARGE SCALE GENOMIC DNA]</scope>
    <source>
        <strain evidence="2 3">RCEF 1005</strain>
    </source>
</reference>
<feature type="compositionally biased region" description="Basic residues" evidence="1">
    <location>
        <begin position="187"/>
        <end position="197"/>
    </location>
</feature>
<sequence>MAAIARQPFAPLDGARLQGLSSTKNRQNAAPTSVGKRKADLLNTSDWENVDPVVFIKRAKGAAPCESIAKPSGFALKTAFSPAASSPALPDILSLSSLTKGSANRRTLQPKSQLAKLGPVAPKSSPVATPAGRSPPPSGKRSGLLSTRRRPAGPLSRMDPPSFSVAGSAKSKPWSVDSALKSTIKPATRHGKSKSRPSRGLDVIGSKAAWHFDIHEDTPEQEMTNLLQHSTCVLDISSDEETSAKKERESADGCNKENIPPPDHVGPKQRPSRAAPPCATAMDSDRDPLGALNTRDFYAEGCDENSVFLVDEDEETEVEDNSAFAGFVFAPKLKPAAALDVEPKKLDELVEKPTEGSGKAAVLEPIEGTEESFELWESGSAKDEDEGEAKATA</sequence>
<dbReference type="Proteomes" id="UP000076881">
    <property type="component" value="Unassembled WGS sequence"/>
</dbReference>
<comment type="caution">
    <text evidence="2">The sequence shown here is derived from an EMBL/GenBank/DDBJ whole genome shotgun (WGS) entry which is preliminary data.</text>
</comment>
<feature type="compositionally biased region" description="Basic and acidic residues" evidence="1">
    <location>
        <begin position="242"/>
        <end position="255"/>
    </location>
</feature>
<gene>
    <name evidence="2" type="ORF">LEL_02400</name>
</gene>
<evidence type="ECO:0000313" key="3">
    <source>
        <dbReference type="Proteomes" id="UP000076881"/>
    </source>
</evidence>
<dbReference type="AlphaFoldDB" id="A0A168I8C5"/>
<feature type="region of interest" description="Disordered" evidence="1">
    <location>
        <begin position="239"/>
        <end position="292"/>
    </location>
</feature>
<dbReference type="EMBL" id="AZHF01000002">
    <property type="protein sequence ID" value="OAA78914.1"/>
    <property type="molecule type" value="Genomic_DNA"/>
</dbReference>
<organism evidence="2 3">
    <name type="scientific">Akanthomyces lecanii RCEF 1005</name>
    <dbReference type="NCBI Taxonomy" id="1081108"/>
    <lineage>
        <taxon>Eukaryota</taxon>
        <taxon>Fungi</taxon>
        <taxon>Dikarya</taxon>
        <taxon>Ascomycota</taxon>
        <taxon>Pezizomycotina</taxon>
        <taxon>Sordariomycetes</taxon>
        <taxon>Hypocreomycetidae</taxon>
        <taxon>Hypocreales</taxon>
        <taxon>Cordycipitaceae</taxon>
        <taxon>Akanthomyces</taxon>
        <taxon>Cordyceps confragosa</taxon>
    </lineage>
</organism>
<feature type="region of interest" description="Disordered" evidence="1">
    <location>
        <begin position="352"/>
        <end position="393"/>
    </location>
</feature>
<feature type="compositionally biased region" description="Polar residues" evidence="1">
    <location>
        <begin position="19"/>
        <end position="31"/>
    </location>
</feature>
<accession>A0A168I8C5</accession>
<evidence type="ECO:0008006" key="4">
    <source>
        <dbReference type="Google" id="ProtNLM"/>
    </source>
</evidence>
<evidence type="ECO:0000256" key="1">
    <source>
        <dbReference type="SAM" id="MobiDB-lite"/>
    </source>
</evidence>
<dbReference type="OrthoDB" id="425602at2759"/>
<name>A0A168I8C5_CORDF</name>
<keyword evidence="3" id="KW-1185">Reference proteome</keyword>
<feature type="region of interest" description="Disordered" evidence="1">
    <location>
        <begin position="103"/>
        <end position="203"/>
    </location>
</feature>
<feature type="compositionally biased region" description="Polar residues" evidence="1">
    <location>
        <begin position="103"/>
        <end position="112"/>
    </location>
</feature>
<protein>
    <recommendedName>
        <fullName evidence="4">Thymidylate kinase</fullName>
    </recommendedName>
</protein>
<dbReference type="STRING" id="1081108.A0A168I8C5"/>